<dbReference type="Pfam" id="PF00069">
    <property type="entry name" value="Pkinase"/>
    <property type="match status" value="1"/>
</dbReference>
<dbReference type="InterPro" id="IPR000719">
    <property type="entry name" value="Prot_kinase_dom"/>
</dbReference>
<dbReference type="GO" id="GO:0005524">
    <property type="term" value="F:ATP binding"/>
    <property type="evidence" value="ECO:0007669"/>
    <property type="project" value="UniProtKB-KW"/>
</dbReference>
<dbReference type="PANTHER" id="PTHR24348">
    <property type="entry name" value="SERINE/THREONINE-PROTEIN KINASE UNC-51-RELATED"/>
    <property type="match status" value="1"/>
</dbReference>
<dbReference type="OrthoDB" id="9788659at2"/>
<keyword evidence="3 7" id="KW-0418">Kinase</keyword>
<keyword evidence="7" id="KW-0723">Serine/threonine-protein kinase</keyword>
<keyword evidence="9" id="KW-1185">Reference proteome</keyword>
<dbReference type="GO" id="GO:0016020">
    <property type="term" value="C:membrane"/>
    <property type="evidence" value="ECO:0007669"/>
    <property type="project" value="TreeGrafter"/>
</dbReference>
<dbReference type="SMART" id="SM00220">
    <property type="entry name" value="S_TKc"/>
    <property type="match status" value="1"/>
</dbReference>
<evidence type="ECO:0000313" key="6">
    <source>
        <dbReference type="EMBL" id="MUG68850.1"/>
    </source>
</evidence>
<dbReference type="GO" id="GO:0000407">
    <property type="term" value="C:phagophore assembly site"/>
    <property type="evidence" value="ECO:0007669"/>
    <property type="project" value="TreeGrafter"/>
</dbReference>
<dbReference type="AlphaFoldDB" id="A0A268EJI7"/>
<evidence type="ECO:0000256" key="1">
    <source>
        <dbReference type="ARBA" id="ARBA00022679"/>
    </source>
</evidence>
<dbReference type="EMBL" id="NPBY01000067">
    <property type="protein sequence ID" value="PAD73279.1"/>
    <property type="molecule type" value="Genomic_DNA"/>
</dbReference>
<dbReference type="EMBL" id="WOAA01000038">
    <property type="protein sequence ID" value="MUG68850.1"/>
    <property type="molecule type" value="Genomic_DNA"/>
</dbReference>
<comment type="caution">
    <text evidence="7">The sequence shown here is derived from an EMBL/GenBank/DDBJ whole genome shotgun (WGS) entry which is preliminary data.</text>
</comment>
<dbReference type="InterPro" id="IPR045269">
    <property type="entry name" value="Atg1-like"/>
</dbReference>
<evidence type="ECO:0000256" key="3">
    <source>
        <dbReference type="ARBA" id="ARBA00022777"/>
    </source>
</evidence>
<dbReference type="PANTHER" id="PTHR24348:SF22">
    <property type="entry name" value="NON-SPECIFIC SERINE_THREONINE PROTEIN KINASE"/>
    <property type="match status" value="1"/>
</dbReference>
<evidence type="ECO:0000256" key="2">
    <source>
        <dbReference type="ARBA" id="ARBA00022741"/>
    </source>
</evidence>
<dbReference type="PROSITE" id="PS50011">
    <property type="entry name" value="PROTEIN_KINASE_DOM"/>
    <property type="match status" value="1"/>
</dbReference>
<accession>A0A268EJI7</accession>
<sequence length="312" mass="36014">MQEDRRLISEYRTYRSREETLPRGTKLHNTYQIRTVLSSSALSAVYLARKIDTREKVIVKELFPTSLAARGQDRKTVVCRQRTLAHKLDEFREQFLQEAFILKGLDHPGIVRYLDHFEERGTAYLVMEFCEGTTLAQILEQREADLQLMYDTLLPVMNALAYLHAHGIIHRDIKPSNMMISSQGEVKLIDFGSAVQYTQEEYPIFTTSGYSPLEFYSKKSQQGPASDIYSLAAVMYRCCTGETPPDVRQRLFEDRLRFEPVGHGVSALLSTAIRRGLALRPQQRRISLGWLKAALRTEYLMNKRKLRRSSAR</sequence>
<evidence type="ECO:0000259" key="5">
    <source>
        <dbReference type="PROSITE" id="PS50011"/>
    </source>
</evidence>
<dbReference type="GO" id="GO:0004674">
    <property type="term" value="F:protein serine/threonine kinase activity"/>
    <property type="evidence" value="ECO:0007669"/>
    <property type="project" value="UniProtKB-KW"/>
</dbReference>
<feature type="domain" description="Protein kinase" evidence="5">
    <location>
        <begin position="31"/>
        <end position="300"/>
    </location>
</feature>
<keyword evidence="4" id="KW-0067">ATP-binding</keyword>
<organism evidence="7 8">
    <name type="scientific">Paenibacillus campinasensis</name>
    <dbReference type="NCBI Taxonomy" id="66347"/>
    <lineage>
        <taxon>Bacteria</taxon>
        <taxon>Bacillati</taxon>
        <taxon>Bacillota</taxon>
        <taxon>Bacilli</taxon>
        <taxon>Bacillales</taxon>
        <taxon>Paenibacillaceae</taxon>
        <taxon>Paenibacillus</taxon>
    </lineage>
</organism>
<dbReference type="InterPro" id="IPR008271">
    <property type="entry name" value="Ser/Thr_kinase_AS"/>
</dbReference>
<keyword evidence="2" id="KW-0547">Nucleotide-binding</keyword>
<keyword evidence="1" id="KW-0808">Transferase</keyword>
<dbReference type="CDD" id="cd14014">
    <property type="entry name" value="STKc_PknB_like"/>
    <property type="match status" value="1"/>
</dbReference>
<evidence type="ECO:0000313" key="9">
    <source>
        <dbReference type="Proteomes" id="UP000435177"/>
    </source>
</evidence>
<dbReference type="SUPFAM" id="SSF56112">
    <property type="entry name" value="Protein kinase-like (PK-like)"/>
    <property type="match status" value="1"/>
</dbReference>
<evidence type="ECO:0000313" key="8">
    <source>
        <dbReference type="Proteomes" id="UP000215596"/>
    </source>
</evidence>
<dbReference type="InterPro" id="IPR011009">
    <property type="entry name" value="Kinase-like_dom_sf"/>
</dbReference>
<evidence type="ECO:0000313" key="7">
    <source>
        <dbReference type="EMBL" id="PAD73279.1"/>
    </source>
</evidence>
<reference evidence="6 9" key="2">
    <citation type="submission" date="2019-11" db="EMBL/GenBank/DDBJ databases">
        <title>Draft genome sequences of five Paenibacillus species of dairy origin.</title>
        <authorList>
            <person name="Olajide A.M."/>
            <person name="Chen S."/>
            <person name="Lapointe G."/>
        </authorList>
    </citation>
    <scope>NUCLEOTIDE SEQUENCE [LARGE SCALE GENOMIC DNA]</scope>
    <source>
        <strain evidence="6 9">3CS1</strain>
    </source>
</reference>
<dbReference type="Proteomes" id="UP000215596">
    <property type="component" value="Unassembled WGS sequence"/>
</dbReference>
<dbReference type="Gene3D" id="1.10.510.10">
    <property type="entry name" value="Transferase(Phosphotransferase) domain 1"/>
    <property type="match status" value="1"/>
</dbReference>
<evidence type="ECO:0000256" key="4">
    <source>
        <dbReference type="ARBA" id="ARBA00022840"/>
    </source>
</evidence>
<dbReference type="GO" id="GO:0005776">
    <property type="term" value="C:autophagosome"/>
    <property type="evidence" value="ECO:0007669"/>
    <property type="project" value="TreeGrafter"/>
</dbReference>
<gene>
    <name evidence="7" type="ORF">CHH67_20545</name>
    <name evidence="6" type="ORF">GNP94_23055</name>
</gene>
<dbReference type="Proteomes" id="UP000435177">
    <property type="component" value="Unassembled WGS sequence"/>
</dbReference>
<protein>
    <submittedName>
        <fullName evidence="6 7">Protein kinase</fullName>
    </submittedName>
</protein>
<proteinExistence type="predicted"/>
<name>A0A268EJI7_9BACL</name>
<dbReference type="PROSITE" id="PS00108">
    <property type="entry name" value="PROTEIN_KINASE_ST"/>
    <property type="match status" value="1"/>
</dbReference>
<dbReference type="GO" id="GO:0005829">
    <property type="term" value="C:cytosol"/>
    <property type="evidence" value="ECO:0007669"/>
    <property type="project" value="TreeGrafter"/>
</dbReference>
<reference evidence="7 8" key="1">
    <citation type="submission" date="2017-07" db="EMBL/GenBank/DDBJ databases">
        <title>Isolation and whole genome analysis of endospore-forming bacteria from heroin.</title>
        <authorList>
            <person name="Kalinowski J."/>
            <person name="Ahrens B."/>
            <person name="Al-Dilaimi A."/>
            <person name="Winkler A."/>
            <person name="Wibberg D."/>
            <person name="Schleenbecker U."/>
            <person name="Ruckert C."/>
            <person name="Wolfel R."/>
            <person name="Grass G."/>
        </authorList>
    </citation>
    <scope>NUCLEOTIDE SEQUENCE [LARGE SCALE GENOMIC DNA]</scope>
    <source>
        <strain evidence="7 8">7537-G1</strain>
    </source>
</reference>